<dbReference type="EMBL" id="VSSQ01000025">
    <property type="protein sequence ID" value="MPL64572.1"/>
    <property type="molecule type" value="Genomic_DNA"/>
</dbReference>
<dbReference type="InterPro" id="IPR027417">
    <property type="entry name" value="P-loop_NTPase"/>
</dbReference>
<evidence type="ECO:0000259" key="6">
    <source>
        <dbReference type="PROSITE" id="PS50893"/>
    </source>
</evidence>
<dbReference type="GO" id="GO:0016887">
    <property type="term" value="F:ATP hydrolysis activity"/>
    <property type="evidence" value="ECO:0007669"/>
    <property type="project" value="InterPro"/>
</dbReference>
<dbReference type="PANTHER" id="PTHR43820">
    <property type="entry name" value="HIGH-AFFINITY BRANCHED-CHAIN AMINO ACID TRANSPORT ATP-BINDING PROTEIN LIVF"/>
    <property type="match status" value="1"/>
</dbReference>
<keyword evidence="3" id="KW-0547">Nucleotide-binding</keyword>
<proteinExistence type="inferred from homology"/>
<keyword evidence="2" id="KW-0813">Transport</keyword>
<evidence type="ECO:0000313" key="7">
    <source>
        <dbReference type="EMBL" id="MPL64572.1"/>
    </source>
</evidence>
<dbReference type="PROSITE" id="PS50893">
    <property type="entry name" value="ABC_TRANSPORTER_2"/>
    <property type="match status" value="1"/>
</dbReference>
<dbReference type="InterPro" id="IPR052156">
    <property type="entry name" value="BCAA_Transport_ATP-bd_LivF"/>
</dbReference>
<accession>A0A644TEA6</accession>
<dbReference type="SMART" id="SM00382">
    <property type="entry name" value="AAA"/>
    <property type="match status" value="1"/>
</dbReference>
<keyword evidence="4 7" id="KW-0067">ATP-binding</keyword>
<comment type="caution">
    <text evidence="7">The sequence shown here is derived from an EMBL/GenBank/DDBJ whole genome shotgun (WGS) entry which is preliminary data.</text>
</comment>
<evidence type="ECO:0000256" key="4">
    <source>
        <dbReference type="ARBA" id="ARBA00022840"/>
    </source>
</evidence>
<dbReference type="InterPro" id="IPR017871">
    <property type="entry name" value="ABC_transporter-like_CS"/>
</dbReference>
<dbReference type="SUPFAM" id="SSF52540">
    <property type="entry name" value="P-loop containing nucleoside triphosphate hydrolases"/>
    <property type="match status" value="1"/>
</dbReference>
<feature type="domain" description="ABC transporter" evidence="6">
    <location>
        <begin position="2"/>
        <end position="234"/>
    </location>
</feature>
<sequence>MLVVKNLKVNYGKIEAIKDVSFEVPDGKIVTLIGANGAGKTTTLRALSGLEKTSGGSIVLDGMDITNREAHKMVPLGISHVPEGRKIFPTLTVRENLELAGWTIKDKKLVRERIEEVFELFPRIKERASQLGGTLSGGEQQMLAVGRGIVTGGKILLLDEPSMGLAPVLVDEIFSQILAINKKGTTILLVEQNAAEALDIADFAYVLEVGYTTLHGPAKEIAKDPRVREAYLGV</sequence>
<dbReference type="PIRSF" id="PIRSF039137">
    <property type="entry name" value="ABC_branched_ATPase"/>
    <property type="match status" value="1"/>
</dbReference>
<comment type="similarity">
    <text evidence="1">Belongs to the ABC transporter superfamily.</text>
</comment>
<dbReference type="Gene3D" id="3.40.50.300">
    <property type="entry name" value="P-loop containing nucleotide triphosphate hydrolases"/>
    <property type="match status" value="1"/>
</dbReference>
<dbReference type="InterPro" id="IPR030660">
    <property type="entry name" value="ABC_branched_ATPase_LivF/BraG"/>
</dbReference>
<keyword evidence="5" id="KW-0029">Amino-acid transport</keyword>
<evidence type="ECO:0000256" key="1">
    <source>
        <dbReference type="ARBA" id="ARBA00005417"/>
    </source>
</evidence>
<dbReference type="InterPro" id="IPR003593">
    <property type="entry name" value="AAA+_ATPase"/>
</dbReference>
<dbReference type="AlphaFoldDB" id="A0A644TEA6"/>
<organism evidence="7">
    <name type="scientific">bioreactor metagenome</name>
    <dbReference type="NCBI Taxonomy" id="1076179"/>
    <lineage>
        <taxon>unclassified sequences</taxon>
        <taxon>metagenomes</taxon>
        <taxon>ecological metagenomes</taxon>
    </lineage>
</organism>
<dbReference type="CDD" id="cd03224">
    <property type="entry name" value="ABC_TM1139_LivF_branched"/>
    <property type="match status" value="1"/>
</dbReference>
<dbReference type="GO" id="GO:0015658">
    <property type="term" value="F:branched-chain amino acid transmembrane transporter activity"/>
    <property type="evidence" value="ECO:0007669"/>
    <property type="project" value="InterPro"/>
</dbReference>
<evidence type="ECO:0000256" key="5">
    <source>
        <dbReference type="ARBA" id="ARBA00022970"/>
    </source>
</evidence>
<gene>
    <name evidence="7" type="primary">livF_8</name>
    <name evidence="7" type="ORF">SDC9_10227</name>
</gene>
<dbReference type="GO" id="GO:0015807">
    <property type="term" value="P:L-amino acid transport"/>
    <property type="evidence" value="ECO:0007669"/>
    <property type="project" value="TreeGrafter"/>
</dbReference>
<protein>
    <submittedName>
        <fullName evidence="7">High-affinity branched-chain amino acid transport ATP-binding protein LivF</fullName>
    </submittedName>
</protein>
<dbReference type="GO" id="GO:0005524">
    <property type="term" value="F:ATP binding"/>
    <property type="evidence" value="ECO:0007669"/>
    <property type="project" value="UniProtKB-KW"/>
</dbReference>
<dbReference type="Pfam" id="PF00005">
    <property type="entry name" value="ABC_tran"/>
    <property type="match status" value="1"/>
</dbReference>
<dbReference type="Pfam" id="PF12399">
    <property type="entry name" value="BCA_ABC_TP_C"/>
    <property type="match status" value="1"/>
</dbReference>
<dbReference type="InterPro" id="IPR003439">
    <property type="entry name" value="ABC_transporter-like_ATP-bd"/>
</dbReference>
<dbReference type="PANTHER" id="PTHR43820:SF4">
    <property type="entry name" value="HIGH-AFFINITY BRANCHED-CHAIN AMINO ACID TRANSPORT ATP-BINDING PROTEIN LIVF"/>
    <property type="match status" value="1"/>
</dbReference>
<evidence type="ECO:0000256" key="3">
    <source>
        <dbReference type="ARBA" id="ARBA00022741"/>
    </source>
</evidence>
<name>A0A644TEA6_9ZZZZ</name>
<evidence type="ECO:0000256" key="2">
    <source>
        <dbReference type="ARBA" id="ARBA00022448"/>
    </source>
</evidence>
<dbReference type="InterPro" id="IPR032823">
    <property type="entry name" value="BCA_ABC_TP_C"/>
</dbReference>
<reference evidence="7" key="1">
    <citation type="submission" date="2019-08" db="EMBL/GenBank/DDBJ databases">
        <authorList>
            <person name="Kucharzyk K."/>
            <person name="Murdoch R.W."/>
            <person name="Higgins S."/>
            <person name="Loffler F."/>
        </authorList>
    </citation>
    <scope>NUCLEOTIDE SEQUENCE</scope>
</reference>
<dbReference type="PROSITE" id="PS00211">
    <property type="entry name" value="ABC_TRANSPORTER_1"/>
    <property type="match status" value="1"/>
</dbReference>